<dbReference type="InterPro" id="IPR050307">
    <property type="entry name" value="Sterol_Desaturase_Related"/>
</dbReference>
<reference evidence="8" key="1">
    <citation type="submission" date="2018-05" db="EMBL/GenBank/DDBJ databases">
        <authorList>
            <person name="Du Z."/>
            <person name="Wang X."/>
        </authorList>
    </citation>
    <scope>NUCLEOTIDE SEQUENCE [LARGE SCALE GENOMIC DNA]</scope>
    <source>
        <strain evidence="8">CQN31</strain>
    </source>
</reference>
<dbReference type="InterPro" id="IPR006694">
    <property type="entry name" value="Fatty_acid_hydroxylase"/>
</dbReference>
<feature type="transmembrane region" description="Helical" evidence="5">
    <location>
        <begin position="130"/>
        <end position="148"/>
    </location>
</feature>
<keyword evidence="8" id="KW-1185">Reference proteome</keyword>
<protein>
    <submittedName>
        <fullName evidence="7">Fatty acid hydroxylase</fullName>
    </submittedName>
</protein>
<dbReference type="GO" id="GO:0016491">
    <property type="term" value="F:oxidoreductase activity"/>
    <property type="evidence" value="ECO:0007669"/>
    <property type="project" value="InterPro"/>
</dbReference>
<evidence type="ECO:0000256" key="2">
    <source>
        <dbReference type="ARBA" id="ARBA00022692"/>
    </source>
</evidence>
<dbReference type="Proteomes" id="UP000245765">
    <property type="component" value="Unassembled WGS sequence"/>
</dbReference>
<dbReference type="GO" id="GO:0008610">
    <property type="term" value="P:lipid biosynthetic process"/>
    <property type="evidence" value="ECO:0007669"/>
    <property type="project" value="InterPro"/>
</dbReference>
<comment type="subcellular location">
    <subcellularLocation>
        <location evidence="1">Membrane</location>
    </subcellularLocation>
</comment>
<feature type="domain" description="Fatty acid hydroxylase" evidence="6">
    <location>
        <begin position="136"/>
        <end position="271"/>
    </location>
</feature>
<dbReference type="GO" id="GO:0005506">
    <property type="term" value="F:iron ion binding"/>
    <property type="evidence" value="ECO:0007669"/>
    <property type="project" value="InterPro"/>
</dbReference>
<accession>A0A317FG62</accession>
<feature type="transmembrane region" description="Helical" evidence="5">
    <location>
        <begin position="189"/>
        <end position="212"/>
    </location>
</feature>
<gene>
    <name evidence="7" type="ORF">DFH01_12120</name>
</gene>
<dbReference type="GO" id="GO:0016020">
    <property type="term" value="C:membrane"/>
    <property type="evidence" value="ECO:0007669"/>
    <property type="project" value="UniProtKB-SubCell"/>
</dbReference>
<dbReference type="Pfam" id="PF04116">
    <property type="entry name" value="FA_hydroxylase"/>
    <property type="match status" value="1"/>
</dbReference>
<feature type="transmembrane region" description="Helical" evidence="5">
    <location>
        <begin position="40"/>
        <end position="58"/>
    </location>
</feature>
<dbReference type="EMBL" id="QGNA01000002">
    <property type="protein sequence ID" value="PWS37563.1"/>
    <property type="molecule type" value="Genomic_DNA"/>
</dbReference>
<evidence type="ECO:0000256" key="1">
    <source>
        <dbReference type="ARBA" id="ARBA00004370"/>
    </source>
</evidence>
<evidence type="ECO:0000256" key="4">
    <source>
        <dbReference type="ARBA" id="ARBA00023136"/>
    </source>
</evidence>
<proteinExistence type="predicted"/>
<sequence>MLDPLIRLWVDVSGAVFEGAVQPALYAAGLMMWADDVQEWLDFALLGIVQIVLVYAVCRPLEAVRPVEPVSNRAAVLTDVFYTLLARLGLLPLIAFVLLSSAERMLNGWLADAGFVPPTLETLIPALREMPLLALLLYVLILDFGEYWRHRFQHMFGWWYALHSVHHAQRQMTFWTDDRNHLLDDAIAAVWFGAVALLIGVPPAQFVLIVMLRQLAESLSHANVRLSFGRVGERLLVSPRFHRIHHGELSAGEDGRNYAVLLPVWDWIFGTADFDRKSYPRTGDPNAPESLATGGWLRQQIDGFRELGRALRRR</sequence>
<keyword evidence="4 5" id="KW-0472">Membrane</keyword>
<evidence type="ECO:0000313" key="7">
    <source>
        <dbReference type="EMBL" id="PWS37563.1"/>
    </source>
</evidence>
<evidence type="ECO:0000256" key="3">
    <source>
        <dbReference type="ARBA" id="ARBA00022989"/>
    </source>
</evidence>
<dbReference type="PANTHER" id="PTHR11863">
    <property type="entry name" value="STEROL DESATURASE"/>
    <property type="match status" value="1"/>
</dbReference>
<keyword evidence="3 5" id="KW-1133">Transmembrane helix</keyword>
<keyword evidence="2 5" id="KW-0812">Transmembrane</keyword>
<dbReference type="AlphaFoldDB" id="A0A317FG62"/>
<dbReference type="OrthoDB" id="9770329at2"/>
<evidence type="ECO:0000313" key="8">
    <source>
        <dbReference type="Proteomes" id="UP000245765"/>
    </source>
</evidence>
<evidence type="ECO:0000256" key="5">
    <source>
        <dbReference type="SAM" id="Phobius"/>
    </source>
</evidence>
<evidence type="ECO:0000259" key="6">
    <source>
        <dbReference type="Pfam" id="PF04116"/>
    </source>
</evidence>
<dbReference type="RefSeq" id="WP_109870671.1">
    <property type="nucleotide sequence ID" value="NZ_QGNA01000002.1"/>
</dbReference>
<organism evidence="7 8">
    <name type="scientific">Falsiroseomonas bella</name>
    <dbReference type="NCBI Taxonomy" id="2184016"/>
    <lineage>
        <taxon>Bacteria</taxon>
        <taxon>Pseudomonadati</taxon>
        <taxon>Pseudomonadota</taxon>
        <taxon>Alphaproteobacteria</taxon>
        <taxon>Acetobacterales</taxon>
        <taxon>Roseomonadaceae</taxon>
        <taxon>Falsiroseomonas</taxon>
    </lineage>
</organism>
<feature type="transmembrane region" description="Helical" evidence="5">
    <location>
        <begin position="79"/>
        <end position="99"/>
    </location>
</feature>
<name>A0A317FG62_9PROT</name>
<comment type="caution">
    <text evidence="7">The sequence shown here is derived from an EMBL/GenBank/DDBJ whole genome shotgun (WGS) entry which is preliminary data.</text>
</comment>